<comment type="caution">
    <text evidence="1">The sequence shown here is derived from an EMBL/GenBank/DDBJ whole genome shotgun (WGS) entry which is preliminary data.</text>
</comment>
<dbReference type="OrthoDB" id="1410315at2"/>
<organism evidence="1 2">
    <name type="scientific">Amycolatopsis panacis</name>
    <dbReference type="NCBI Taxonomy" id="2340917"/>
    <lineage>
        <taxon>Bacteria</taxon>
        <taxon>Bacillati</taxon>
        <taxon>Actinomycetota</taxon>
        <taxon>Actinomycetes</taxon>
        <taxon>Pseudonocardiales</taxon>
        <taxon>Pseudonocardiaceae</taxon>
        <taxon>Amycolatopsis</taxon>
    </lineage>
</organism>
<reference evidence="1 2" key="1">
    <citation type="submission" date="2018-09" db="EMBL/GenBank/DDBJ databases">
        <title>YIM PH 21725 draft genome.</title>
        <authorList>
            <person name="Miao C."/>
        </authorList>
    </citation>
    <scope>NUCLEOTIDE SEQUENCE [LARGE SCALE GENOMIC DNA]</scope>
    <source>
        <strain evidence="2">YIM PH21725</strain>
    </source>
</reference>
<dbReference type="AlphaFoldDB" id="A0A419I816"/>
<proteinExistence type="predicted"/>
<evidence type="ECO:0000313" key="2">
    <source>
        <dbReference type="Proteomes" id="UP000285112"/>
    </source>
</evidence>
<dbReference type="Proteomes" id="UP000285112">
    <property type="component" value="Unassembled WGS sequence"/>
</dbReference>
<name>A0A419I816_9PSEU</name>
<dbReference type="EMBL" id="QZFV01000065">
    <property type="protein sequence ID" value="RJQ88227.1"/>
    <property type="molecule type" value="Genomic_DNA"/>
</dbReference>
<dbReference type="RefSeq" id="WP_120022661.1">
    <property type="nucleotide sequence ID" value="NZ_QZFV01000065.1"/>
</dbReference>
<gene>
    <name evidence="1" type="ORF">D5S19_07950</name>
</gene>
<keyword evidence="2" id="KW-1185">Reference proteome</keyword>
<sequence length="347" mass="38342">MPDFDFYKGVKDDEHLSRNFSESTTLKTVRDALQAANFMPPDAPNGPQYRFLNQYASSEEISKNKAIIEKNLEDELSLKKAIVPSRNSVIITDIKGKLPDLVGTSTEWLQDRKLKVRVRLNTTDPEARKQNEKIGAMTPLVLSNVHPTTDTPGLYENVCVVVADSVVDFDIKAYGGAGFGFKIQQGKGTMIVDDLYSVVQDNAEMGKEHMTVLHRYQSEQKTIQIVGADTQTLPDHDKVAFSTVTFAARTVHSYDMDGKSYKYDEGFSYTGDSKVFGGGISGEGIIHGGPIKGPDSKETFGGIENVQVDPWDKASGSVTVYFFVFKDEQSAKVITGAYNPPPDQTWE</sequence>
<protein>
    <submittedName>
        <fullName evidence="1">Uncharacterized protein</fullName>
    </submittedName>
</protein>
<accession>A0A419I816</accession>
<evidence type="ECO:0000313" key="1">
    <source>
        <dbReference type="EMBL" id="RJQ88227.1"/>
    </source>
</evidence>